<keyword evidence="3" id="KW-1185">Reference proteome</keyword>
<dbReference type="PANTHER" id="PTHR35889">
    <property type="entry name" value="CYCLOINULO-OLIGOSACCHARIDE FRUCTANOTRANSFERASE-RELATED"/>
    <property type="match status" value="1"/>
</dbReference>
<accession>A0A5B1CCI6</accession>
<dbReference type="Pfam" id="PF07587">
    <property type="entry name" value="PSD1"/>
    <property type="match status" value="1"/>
</dbReference>
<dbReference type="InterPro" id="IPR022655">
    <property type="entry name" value="DUF1553"/>
</dbReference>
<dbReference type="PANTHER" id="PTHR35889:SF3">
    <property type="entry name" value="F-BOX DOMAIN-CONTAINING PROTEIN"/>
    <property type="match status" value="1"/>
</dbReference>
<organism evidence="2 3">
    <name type="scientific">Rubripirellula obstinata</name>
    <dbReference type="NCBI Taxonomy" id="406547"/>
    <lineage>
        <taxon>Bacteria</taxon>
        <taxon>Pseudomonadati</taxon>
        <taxon>Planctomycetota</taxon>
        <taxon>Planctomycetia</taxon>
        <taxon>Pirellulales</taxon>
        <taxon>Pirellulaceae</taxon>
        <taxon>Rubripirellula</taxon>
    </lineage>
</organism>
<feature type="domain" description="DUF1553" evidence="1">
    <location>
        <begin position="3"/>
        <end position="96"/>
    </location>
</feature>
<comment type="caution">
    <text evidence="2">The sequence shown here is derived from an EMBL/GenBank/DDBJ whole genome shotgun (WGS) entry which is preliminary data.</text>
</comment>
<evidence type="ECO:0000313" key="2">
    <source>
        <dbReference type="EMBL" id="KAA1258888.1"/>
    </source>
</evidence>
<name>A0A5B1CCI6_9BACT</name>
<dbReference type="Proteomes" id="UP000322699">
    <property type="component" value="Unassembled WGS sequence"/>
</dbReference>
<evidence type="ECO:0000313" key="3">
    <source>
        <dbReference type="Proteomes" id="UP000322699"/>
    </source>
</evidence>
<protein>
    <recommendedName>
        <fullName evidence="1">DUF1553 domain-containing protein</fullName>
    </recommendedName>
</protein>
<reference evidence="2 3" key="1">
    <citation type="submission" date="2019-08" db="EMBL/GenBank/DDBJ databases">
        <title>Deep-cultivation of Planctomycetes and their phenomic and genomic characterization uncovers novel biology.</title>
        <authorList>
            <person name="Wiegand S."/>
            <person name="Jogler M."/>
            <person name="Boedeker C."/>
            <person name="Pinto D."/>
            <person name="Vollmers J."/>
            <person name="Rivas-Marin E."/>
            <person name="Kohn T."/>
            <person name="Peeters S.H."/>
            <person name="Heuer A."/>
            <person name="Rast P."/>
            <person name="Oberbeckmann S."/>
            <person name="Bunk B."/>
            <person name="Jeske O."/>
            <person name="Meyerdierks A."/>
            <person name="Storesund J.E."/>
            <person name="Kallscheuer N."/>
            <person name="Luecker S."/>
            <person name="Lage O.M."/>
            <person name="Pohl T."/>
            <person name="Merkel B.J."/>
            <person name="Hornburger P."/>
            <person name="Mueller R.-W."/>
            <person name="Bruemmer F."/>
            <person name="Labrenz M."/>
            <person name="Spormann A.M."/>
            <person name="Op Den Camp H."/>
            <person name="Overmann J."/>
            <person name="Amann R."/>
            <person name="Jetten M.S.M."/>
            <person name="Mascher T."/>
            <person name="Medema M.H."/>
            <person name="Devos D.P."/>
            <person name="Kaster A.-K."/>
            <person name="Ovreas L."/>
            <person name="Rohde M."/>
            <person name="Galperin M.Y."/>
            <person name="Jogler C."/>
        </authorList>
    </citation>
    <scope>NUCLEOTIDE SEQUENCE [LARGE SCALE GENOMIC DNA]</scope>
    <source>
        <strain evidence="2 3">LF1</strain>
    </source>
</reference>
<dbReference type="AlphaFoldDB" id="A0A5B1CCI6"/>
<sequence length="232" mass="26121">MAAVSHVWALMFGKPIGDSVDDLPMDQTHPKFLDVLAEDFVHHGFDLRRLIGLIACSDAFRVASRADFEVTTEHEENFAVFPLVRLRPEQVAGVLIQSARIKRIDRQSSLFLQLQAIFDGDKFVQRYGDVGEDEFTADAITITQRLLMMNGGMVADLIGDNPVLNASSHVAMFATDETQAIDSIYLSVLNRHPTKVELDHFESQLLSEKKHRQAIEDLAWVLVNSSEFAWNH</sequence>
<dbReference type="EMBL" id="VRLW01000001">
    <property type="protein sequence ID" value="KAA1258888.1"/>
    <property type="molecule type" value="Genomic_DNA"/>
</dbReference>
<proteinExistence type="predicted"/>
<gene>
    <name evidence="2" type="ORF">LF1_14120</name>
</gene>
<evidence type="ECO:0000259" key="1">
    <source>
        <dbReference type="Pfam" id="PF07587"/>
    </source>
</evidence>